<name>A0A081BRB4_9BACT</name>
<sequence>MQLSQAFYDRLEECGWESDEFNGCDVLIAENDFDIHCEIWPVEEASDALEFVFDTYEKQGKFQFYIEHQRQDDFIINRIIQFYNAESYLPLLEALLQNPNIHISTLKFLQERHSGDVSMHKQHVSIDNLLTLDTPIFEPIDSIDFYLAGKIRSSLTLPKTHFDAAFQRLLHSEQYYQELMRRAGNLPVFIKTFFFHDATFDADGNMIDLPFGGDIWDFHLLELLKDLFLPNSYIILQDDGNVYWKVVVNPERVEYFRERL</sequence>
<gene>
    <name evidence="1" type="ORF">U14_05222</name>
</gene>
<dbReference type="HOGENOM" id="CLU_1068162_0_0_0"/>
<evidence type="ECO:0000313" key="2">
    <source>
        <dbReference type="Proteomes" id="UP000030700"/>
    </source>
</evidence>
<organism evidence="1">
    <name type="scientific">Candidatus Moduliflexus flocculans</name>
    <dbReference type="NCBI Taxonomy" id="1499966"/>
    <lineage>
        <taxon>Bacteria</taxon>
        <taxon>Candidatus Moduliflexota</taxon>
        <taxon>Candidatus Moduliflexia</taxon>
        <taxon>Candidatus Moduliflexales</taxon>
        <taxon>Candidatus Moduliflexaceae</taxon>
    </lineage>
</organism>
<keyword evidence="2" id="KW-1185">Reference proteome</keyword>
<dbReference type="AlphaFoldDB" id="A0A081BRB4"/>
<proteinExistence type="predicted"/>
<protein>
    <submittedName>
        <fullName evidence="1">Uncharacterized protein</fullName>
    </submittedName>
</protein>
<accession>A0A081BRB4</accession>
<dbReference type="Proteomes" id="UP000030700">
    <property type="component" value="Unassembled WGS sequence"/>
</dbReference>
<dbReference type="EMBL" id="DF820460">
    <property type="protein sequence ID" value="GAK53945.1"/>
    <property type="molecule type" value="Genomic_DNA"/>
</dbReference>
<reference evidence="1" key="1">
    <citation type="journal article" date="2015" name="PeerJ">
        <title>First genomic representation of candidate bacterial phylum KSB3 points to enhanced environmental sensing as a trigger of wastewater bulking.</title>
        <authorList>
            <person name="Sekiguchi Y."/>
            <person name="Ohashi A."/>
            <person name="Parks D.H."/>
            <person name="Yamauchi T."/>
            <person name="Tyson G.W."/>
            <person name="Hugenholtz P."/>
        </authorList>
    </citation>
    <scope>NUCLEOTIDE SEQUENCE [LARGE SCALE GENOMIC DNA]</scope>
</reference>
<dbReference type="STRING" id="1499966.U14_05222"/>
<evidence type="ECO:0000313" key="1">
    <source>
        <dbReference type="EMBL" id="GAK53945.1"/>
    </source>
</evidence>